<dbReference type="AlphaFoldDB" id="A0A0H2VJH9"/>
<dbReference type="Pfam" id="PF02517">
    <property type="entry name" value="Rce1-like"/>
    <property type="match status" value="1"/>
</dbReference>
<dbReference type="eggNOG" id="COG1266">
    <property type="taxonomic scope" value="Bacteria"/>
</dbReference>
<accession>A0A0H2VJH9</accession>
<dbReference type="RefSeq" id="WP_002485136.1">
    <property type="nucleotide sequence ID" value="NC_004461.1"/>
</dbReference>
<dbReference type="InterPro" id="IPR052710">
    <property type="entry name" value="CAAX_protease"/>
</dbReference>
<dbReference type="HOGENOM" id="CLU_079560_0_0_9"/>
<evidence type="ECO:0000313" key="4">
    <source>
        <dbReference type="Proteomes" id="UP000001411"/>
    </source>
</evidence>
<dbReference type="PANTHER" id="PTHR36435">
    <property type="entry name" value="SLR1288 PROTEIN"/>
    <property type="match status" value="1"/>
</dbReference>
<dbReference type="GO" id="GO:0080120">
    <property type="term" value="P:CAAX-box protein maturation"/>
    <property type="evidence" value="ECO:0007669"/>
    <property type="project" value="UniProtKB-ARBA"/>
</dbReference>
<dbReference type="OrthoDB" id="2194912at2"/>
<feature type="transmembrane region" description="Helical" evidence="1">
    <location>
        <begin position="185"/>
        <end position="203"/>
    </location>
</feature>
<dbReference type="NCBIfam" id="NF046050">
    <property type="entry name" value="CPBP_fam_MroQ"/>
    <property type="match status" value="1"/>
</dbReference>
<feature type="transmembrane region" description="Helical" evidence="1">
    <location>
        <begin position="81"/>
        <end position="106"/>
    </location>
</feature>
<dbReference type="PANTHER" id="PTHR36435:SF6">
    <property type="entry name" value="ABORTIVE INFECTION PROTEIN"/>
    <property type="match status" value="1"/>
</dbReference>
<keyword evidence="1" id="KW-1133">Transmembrane helix</keyword>
<protein>
    <recommendedName>
        <fullName evidence="2">CAAX prenyl protease 2/Lysostaphin resistance protein A-like domain-containing protein</fullName>
    </recommendedName>
</protein>
<reference evidence="3 4" key="1">
    <citation type="journal article" date="2003" name="Mol. Microbiol.">
        <title>Genome-based analysis of virulence genes in a non-biofilm-forming Staphylococcus epidermidis strain (ATCC 12228).</title>
        <authorList>
            <person name="Zhang Y.Q."/>
            <person name="Ren S.X."/>
            <person name="Li H.L."/>
            <person name="Wang Y.X."/>
            <person name="Fu G."/>
            <person name="Yang J."/>
            <person name="Qin Z.Q."/>
            <person name="Miao Y.G."/>
            <person name="Wang W.Y."/>
            <person name="Chen R.S."/>
            <person name="Shen Y."/>
            <person name="Chen Z."/>
            <person name="Yuan Z.H."/>
            <person name="Zhao G.P."/>
            <person name="Qu D."/>
            <person name="Danchin A."/>
            <person name="Wen Y.M."/>
        </authorList>
    </citation>
    <scope>NUCLEOTIDE SEQUENCE [LARGE SCALE GENOMIC DNA]</scope>
    <source>
        <strain evidence="4">ATCC 12228 / FDA PCI 1200</strain>
    </source>
</reference>
<evidence type="ECO:0000256" key="1">
    <source>
        <dbReference type="SAM" id="Phobius"/>
    </source>
</evidence>
<evidence type="ECO:0000313" key="3">
    <source>
        <dbReference type="EMBL" id="AAO05230.1"/>
    </source>
</evidence>
<dbReference type="PATRIC" id="fig|176280.10.peg.1597"/>
<sequence>MKRLWVSLLTVLFYGLAQILPGLVLGSHLLGDMSKMQTAQTMSIMQVSIFIIAALLIIFMQATIKNPTQLEQGHKEPKRYIFAWVLLGFCIVMIYQIIISIILFAINGSPQRSPNTERLMAIAKQMPIFIVLISIVGPILEEYVFRKVIFGELYNFIKGSRVVSFIIASIVSSLIFALAHNDFKFIPVYFGMGVIFSLVYVYTKRIAVPIGIHMLMNGSVVLTQVVGGDSIKKLQEQATFIFHLIF</sequence>
<feature type="transmembrane region" description="Helical" evidence="1">
    <location>
        <begin position="161"/>
        <end position="179"/>
    </location>
</feature>
<keyword evidence="1" id="KW-0812">Transmembrane</keyword>
<dbReference type="EMBL" id="AE015929">
    <property type="protein sequence ID" value="AAO05230.1"/>
    <property type="molecule type" value="Genomic_DNA"/>
</dbReference>
<dbReference type="Proteomes" id="UP000001411">
    <property type="component" value="Chromosome"/>
</dbReference>
<feature type="transmembrane region" description="Helical" evidence="1">
    <location>
        <begin position="118"/>
        <end position="140"/>
    </location>
</feature>
<evidence type="ECO:0000259" key="2">
    <source>
        <dbReference type="Pfam" id="PF02517"/>
    </source>
</evidence>
<feature type="domain" description="CAAX prenyl protease 2/Lysostaphin resistance protein A-like" evidence="2">
    <location>
        <begin position="127"/>
        <end position="218"/>
    </location>
</feature>
<dbReference type="InterPro" id="IPR003675">
    <property type="entry name" value="Rce1/LyrA-like_dom"/>
</dbReference>
<organism evidence="3 4">
    <name type="scientific">Staphylococcus epidermidis (strain ATCC 12228 / FDA PCI 1200)</name>
    <dbReference type="NCBI Taxonomy" id="176280"/>
    <lineage>
        <taxon>Bacteria</taxon>
        <taxon>Bacillati</taxon>
        <taxon>Bacillota</taxon>
        <taxon>Bacilli</taxon>
        <taxon>Bacillales</taxon>
        <taxon>Staphylococcaceae</taxon>
        <taxon>Staphylococcus</taxon>
    </lineage>
</organism>
<feature type="transmembrane region" description="Helical" evidence="1">
    <location>
        <begin position="41"/>
        <end position="60"/>
    </location>
</feature>
<name>A0A0H2VJH9_STAES</name>
<keyword evidence="1" id="KW-0472">Membrane</keyword>
<dbReference type="GO" id="GO:0004175">
    <property type="term" value="F:endopeptidase activity"/>
    <property type="evidence" value="ECO:0007669"/>
    <property type="project" value="UniProtKB-ARBA"/>
</dbReference>
<proteinExistence type="predicted"/>
<dbReference type="KEGG" id="sep:SE_1631"/>
<gene>
    <name evidence="3" type="ordered locus">SE_1631</name>
</gene>